<evidence type="ECO:0000259" key="2">
    <source>
        <dbReference type="Pfam" id="PF07589"/>
    </source>
</evidence>
<feature type="chain" id="PRO_5045911798" evidence="1">
    <location>
        <begin position="27"/>
        <end position="252"/>
    </location>
</feature>
<dbReference type="Pfam" id="PF07589">
    <property type="entry name" value="PEP-CTERM"/>
    <property type="match status" value="1"/>
</dbReference>
<keyword evidence="1" id="KW-0732">Signal</keyword>
<name>A0ABR9D6W5_9GAMM</name>
<dbReference type="Proteomes" id="UP000652176">
    <property type="component" value="Unassembled WGS sequence"/>
</dbReference>
<proteinExistence type="predicted"/>
<protein>
    <submittedName>
        <fullName evidence="3">PEP-CTERM sorting domain-containing protein</fullName>
    </submittedName>
</protein>
<gene>
    <name evidence="3" type="ORF">IE877_23590</name>
</gene>
<evidence type="ECO:0000256" key="1">
    <source>
        <dbReference type="SAM" id="SignalP"/>
    </source>
</evidence>
<dbReference type="NCBIfam" id="TIGR02595">
    <property type="entry name" value="PEP_CTERM"/>
    <property type="match status" value="1"/>
</dbReference>
<dbReference type="EMBL" id="JACXSS010000001">
    <property type="protein sequence ID" value="MBD9358815.1"/>
    <property type="molecule type" value="Genomic_DNA"/>
</dbReference>
<comment type="caution">
    <text evidence="3">The sequence shown here is derived from an EMBL/GenBank/DDBJ whole genome shotgun (WGS) entry which is preliminary data.</text>
</comment>
<sequence>MHIQYKKIVALLPLIFSLIQIDCVEAAPVTYGSKAAFDSAISALGLKVGGTNFDSFSNGQVINSGDQLFSGLSISSQLADRVDASGAPVPTLMEVSNAYTTTSNPNFLGTTDAHIFMDGDNLTLFSDKPREALGMYIISADALQDGDIFFQHNLIDYYVNLSINQTLNDGSNVYFIGIIDTAEFLYQRVMTASNGAFLYNVDDIVLGTIPEPSSISIVLLGLGILFFAFNRRITTSEIPFENERKISQVYFK</sequence>
<feature type="signal peptide" evidence="1">
    <location>
        <begin position="1"/>
        <end position="26"/>
    </location>
</feature>
<feature type="domain" description="Ice-binding protein C-terminal" evidence="2">
    <location>
        <begin position="208"/>
        <end position="232"/>
    </location>
</feature>
<evidence type="ECO:0000313" key="4">
    <source>
        <dbReference type="Proteomes" id="UP000652176"/>
    </source>
</evidence>
<accession>A0ABR9D6W5</accession>
<keyword evidence="4" id="KW-1185">Reference proteome</keyword>
<organism evidence="3 4">
    <name type="scientific">Methylomonas albis</name>
    <dbReference type="NCBI Taxonomy" id="1854563"/>
    <lineage>
        <taxon>Bacteria</taxon>
        <taxon>Pseudomonadati</taxon>
        <taxon>Pseudomonadota</taxon>
        <taxon>Gammaproteobacteria</taxon>
        <taxon>Methylococcales</taxon>
        <taxon>Methylococcaceae</taxon>
        <taxon>Methylomonas</taxon>
    </lineage>
</organism>
<reference evidence="3 4" key="1">
    <citation type="submission" date="2020-09" db="EMBL/GenBank/DDBJ databases">
        <title>Methylomonas albis sp. nov. and Methylomonas fluvii sp. nov.: Two cold-adapted methanotrophs from the River Elbe and an amended description of Methylovulum psychrotolerans strain Eb1.</title>
        <authorList>
            <person name="Bussmann I.K."/>
            <person name="Klings K.-W."/>
            <person name="Warnstedt J."/>
            <person name="Hoppert M."/>
            <person name="Saborowski A."/>
            <person name="Horn F."/>
            <person name="Liebner S."/>
        </authorList>
    </citation>
    <scope>NUCLEOTIDE SEQUENCE [LARGE SCALE GENOMIC DNA]</scope>
    <source>
        <strain evidence="3 4">EbA</strain>
    </source>
</reference>
<dbReference type="RefSeq" id="WP_192377007.1">
    <property type="nucleotide sequence ID" value="NZ_CAJHIV010000001.1"/>
</dbReference>
<dbReference type="InterPro" id="IPR013424">
    <property type="entry name" value="Ice-binding_C"/>
</dbReference>
<evidence type="ECO:0000313" key="3">
    <source>
        <dbReference type="EMBL" id="MBD9358815.1"/>
    </source>
</evidence>